<feature type="chain" id="PRO_5011634878" description="Methane oxygenase PmoA" evidence="1">
    <location>
        <begin position="23"/>
        <end position="393"/>
    </location>
</feature>
<organism evidence="2 3">
    <name type="scientific">Thalassotalea agarivorans</name>
    <name type="common">Thalassomonas agarivorans</name>
    <dbReference type="NCBI Taxonomy" id="349064"/>
    <lineage>
        <taxon>Bacteria</taxon>
        <taxon>Pseudomonadati</taxon>
        <taxon>Pseudomonadota</taxon>
        <taxon>Gammaproteobacteria</taxon>
        <taxon>Alteromonadales</taxon>
        <taxon>Colwelliaceae</taxon>
        <taxon>Thalassotalea</taxon>
    </lineage>
</organism>
<dbReference type="InterPro" id="IPR046713">
    <property type="entry name" value="DUF6786"/>
</dbReference>
<dbReference type="AlphaFoldDB" id="A0A1I0F0S1"/>
<dbReference type="RefSeq" id="WP_093329740.1">
    <property type="nucleotide sequence ID" value="NZ_AP027363.1"/>
</dbReference>
<dbReference type="Pfam" id="PF20583">
    <property type="entry name" value="DUF6786"/>
    <property type="match status" value="1"/>
</dbReference>
<keyword evidence="3" id="KW-1185">Reference proteome</keyword>
<accession>A0A1I0F0S1</accession>
<evidence type="ECO:0008006" key="4">
    <source>
        <dbReference type="Google" id="ProtNLM"/>
    </source>
</evidence>
<reference evidence="2 3" key="1">
    <citation type="submission" date="2016-10" db="EMBL/GenBank/DDBJ databases">
        <authorList>
            <person name="de Groot N.N."/>
        </authorList>
    </citation>
    <scope>NUCLEOTIDE SEQUENCE [LARGE SCALE GENOMIC DNA]</scope>
    <source>
        <strain evidence="2 3">DSM 19706</strain>
    </source>
</reference>
<name>A0A1I0F0S1_THASX</name>
<gene>
    <name evidence="2" type="ORF">SAMN05660429_02015</name>
</gene>
<keyword evidence="1" id="KW-0732">Signal</keyword>
<evidence type="ECO:0000256" key="1">
    <source>
        <dbReference type="SAM" id="SignalP"/>
    </source>
</evidence>
<protein>
    <recommendedName>
        <fullName evidence="4">Methane oxygenase PmoA</fullName>
    </recommendedName>
</protein>
<evidence type="ECO:0000313" key="3">
    <source>
        <dbReference type="Proteomes" id="UP000199308"/>
    </source>
</evidence>
<dbReference type="STRING" id="349064.SAMN05660429_02015"/>
<dbReference type="OrthoDB" id="5696129at2"/>
<proteinExistence type="predicted"/>
<dbReference type="Proteomes" id="UP000199308">
    <property type="component" value="Unassembled WGS sequence"/>
</dbReference>
<dbReference type="EMBL" id="FOHK01000008">
    <property type="protein sequence ID" value="SET51367.1"/>
    <property type="molecule type" value="Genomic_DNA"/>
</dbReference>
<feature type="signal peptide" evidence="1">
    <location>
        <begin position="1"/>
        <end position="22"/>
    </location>
</feature>
<evidence type="ECO:0000313" key="2">
    <source>
        <dbReference type="EMBL" id="SET51367.1"/>
    </source>
</evidence>
<sequence>MKIISIATLFALTLFNNNSALAVESDTTFTQQLNTLKHHYRPIVLQKGTTKLVALAELQGRVMVASAGEPNSMPIGWINESYLAGQHTNKEAIMGGASRLWFGPDAGPYSLFTEKGKEGFFVPAAVSLQPFNVTSTTTRSVRFQQTVEFTNHLGTKFKAAVDRNVVINDASDIEKALNIAIPQNIKSVGYQVETKVTNASNSPWEKKTGLFSIWELGSFNPSADTTIVLPLSAPINSATTYFNENKTSHIQLTDSHMYYRADAQYMNKTGIPVAHSAPVFGSYNAKRQLLTIIKYKLNKNQKEDYVNASQSQQSPYGGEAINIFNDGPDAEGKYFGPFFELETSSPGLALNPNESYQHFHNTYHFIGNEAVLNEIAEKMLGVSILDIKDVFKK</sequence>